<dbReference type="PANTHER" id="PTHR28573:SF1">
    <property type="entry name" value="SPINDLE AND KINETOCHORE-ASSOCIATED PROTEIN 1"/>
    <property type="match status" value="1"/>
</dbReference>
<protein>
    <recommendedName>
        <fullName evidence="6">Spindle and kinetochore-associated protein 1</fullName>
    </recommendedName>
</protein>
<proteinExistence type="inferred from homology"/>
<name>A0A507EDS1_9FUNG</name>
<dbReference type="GO" id="GO:0000278">
    <property type="term" value="P:mitotic cell cycle"/>
    <property type="evidence" value="ECO:0007669"/>
    <property type="project" value="TreeGrafter"/>
</dbReference>
<dbReference type="GO" id="GO:0072686">
    <property type="term" value="C:mitotic spindle"/>
    <property type="evidence" value="ECO:0007669"/>
    <property type="project" value="TreeGrafter"/>
</dbReference>
<dbReference type="EMBL" id="QEAQ01000007">
    <property type="protein sequence ID" value="TPX61497.1"/>
    <property type="molecule type" value="Genomic_DNA"/>
</dbReference>
<evidence type="ECO:0000256" key="3">
    <source>
        <dbReference type="SAM" id="MobiDB-lite"/>
    </source>
</evidence>
<keyword evidence="2" id="KW-0175">Coiled coil</keyword>
<evidence type="ECO:0000313" key="4">
    <source>
        <dbReference type="EMBL" id="TPX61497.1"/>
    </source>
</evidence>
<dbReference type="PANTHER" id="PTHR28573">
    <property type="entry name" value="SPINDLE AND KINETOCHORE-ASSOCIATED PROTEIN 1"/>
    <property type="match status" value="1"/>
</dbReference>
<dbReference type="STRING" id="109895.A0A507EDS1"/>
<sequence>MDEIFQALASRIADLRAIAQLRTPHPPDSITNDPLFISLSRTVESLEKRVAKMSAAVAQEKEALLQQPSLRQTLEEQRQDLEHMLANMPKHLPRSQRPHVTAAPEKPRERREDRENGKTREKDDDRASVEPIVGRAGGVRPVLGSHNALGSSAASSPAGTPRNAVSAKPPPKKPKLNMVIGPITVTEFDSLAKYQVGRLTRDKINDIIAEFSSLVADKYTFMKIPPAKMTKNQRDLFWEHKKVATPETTGKAFVTEKDVKDKDLFSKSTFRLDPSGRSVIAIVRHLGRLKEVRGGGHTRLVIL</sequence>
<feature type="compositionally biased region" description="Low complexity" evidence="3">
    <location>
        <begin position="148"/>
        <end position="159"/>
    </location>
</feature>
<comment type="similarity">
    <text evidence="1">Belongs to the SKA1 family.</text>
</comment>
<dbReference type="Proteomes" id="UP000318582">
    <property type="component" value="Unassembled WGS sequence"/>
</dbReference>
<evidence type="ECO:0000256" key="2">
    <source>
        <dbReference type="ARBA" id="ARBA00023054"/>
    </source>
</evidence>
<keyword evidence="5" id="KW-1185">Reference proteome</keyword>
<dbReference type="GO" id="GO:0000940">
    <property type="term" value="C:outer kinetochore"/>
    <property type="evidence" value="ECO:0007669"/>
    <property type="project" value="TreeGrafter"/>
</dbReference>
<feature type="compositionally biased region" description="Basic and acidic residues" evidence="3">
    <location>
        <begin position="105"/>
        <end position="128"/>
    </location>
</feature>
<evidence type="ECO:0000256" key="1">
    <source>
        <dbReference type="ARBA" id="ARBA00006836"/>
    </source>
</evidence>
<accession>A0A507EDS1</accession>
<comment type="caution">
    <text evidence="4">The sequence shown here is derived from an EMBL/GenBank/DDBJ whole genome shotgun (WGS) entry which is preliminary data.</text>
</comment>
<evidence type="ECO:0000313" key="5">
    <source>
        <dbReference type="Proteomes" id="UP000318582"/>
    </source>
</evidence>
<dbReference type="Pfam" id="PF07160">
    <property type="entry name" value="SKA1"/>
    <property type="match status" value="1"/>
</dbReference>
<gene>
    <name evidence="4" type="ORF">PhCBS80983_g01098</name>
</gene>
<dbReference type="GO" id="GO:0007059">
    <property type="term" value="P:chromosome segregation"/>
    <property type="evidence" value="ECO:0007669"/>
    <property type="project" value="InterPro"/>
</dbReference>
<reference evidence="4 5" key="1">
    <citation type="journal article" date="2019" name="Sci. Rep.">
        <title>Comparative genomics of chytrid fungi reveal insights into the obligate biotrophic and pathogenic lifestyle of Synchytrium endobioticum.</title>
        <authorList>
            <person name="van de Vossenberg B.T.L.H."/>
            <person name="Warris S."/>
            <person name="Nguyen H.D.T."/>
            <person name="van Gent-Pelzer M.P.E."/>
            <person name="Joly D.L."/>
            <person name="van de Geest H.C."/>
            <person name="Bonants P.J.M."/>
            <person name="Smith D.S."/>
            <person name="Levesque C.A."/>
            <person name="van der Lee T.A.J."/>
        </authorList>
    </citation>
    <scope>NUCLEOTIDE SEQUENCE [LARGE SCALE GENOMIC DNA]</scope>
    <source>
        <strain evidence="4 5">CBS 809.83</strain>
    </source>
</reference>
<dbReference type="GO" id="GO:0008017">
    <property type="term" value="F:microtubule binding"/>
    <property type="evidence" value="ECO:0007669"/>
    <property type="project" value="InterPro"/>
</dbReference>
<feature type="region of interest" description="Disordered" evidence="3">
    <location>
        <begin position="88"/>
        <end position="174"/>
    </location>
</feature>
<dbReference type="Gene3D" id="1.10.10.1890">
    <property type="entry name" value="Ska1 microtubule binding domain-like"/>
    <property type="match status" value="1"/>
</dbReference>
<evidence type="ECO:0008006" key="6">
    <source>
        <dbReference type="Google" id="ProtNLM"/>
    </source>
</evidence>
<dbReference type="GO" id="GO:0031110">
    <property type="term" value="P:regulation of microtubule polymerization or depolymerization"/>
    <property type="evidence" value="ECO:0007669"/>
    <property type="project" value="TreeGrafter"/>
</dbReference>
<dbReference type="GO" id="GO:0005876">
    <property type="term" value="C:spindle microtubule"/>
    <property type="evidence" value="ECO:0007669"/>
    <property type="project" value="TreeGrafter"/>
</dbReference>
<dbReference type="AlphaFoldDB" id="A0A507EDS1"/>
<dbReference type="InterPro" id="IPR009829">
    <property type="entry name" value="SKA1"/>
</dbReference>
<organism evidence="4 5">
    <name type="scientific">Powellomyces hirtus</name>
    <dbReference type="NCBI Taxonomy" id="109895"/>
    <lineage>
        <taxon>Eukaryota</taxon>
        <taxon>Fungi</taxon>
        <taxon>Fungi incertae sedis</taxon>
        <taxon>Chytridiomycota</taxon>
        <taxon>Chytridiomycota incertae sedis</taxon>
        <taxon>Chytridiomycetes</taxon>
        <taxon>Spizellomycetales</taxon>
        <taxon>Powellomycetaceae</taxon>
        <taxon>Powellomyces</taxon>
    </lineage>
</organism>
<dbReference type="FunFam" id="1.10.10.1890:FF:000002">
    <property type="entry name" value="Spindle and kinetochore-associated protein 1"/>
    <property type="match status" value="1"/>
</dbReference>
<dbReference type="InterPro" id="IPR042031">
    <property type="entry name" value="SKA1_MBD_sf"/>
</dbReference>
<dbReference type="GO" id="GO:0051301">
    <property type="term" value="P:cell division"/>
    <property type="evidence" value="ECO:0007669"/>
    <property type="project" value="InterPro"/>
</dbReference>